<dbReference type="GO" id="GO:0016758">
    <property type="term" value="F:hexosyltransferase activity"/>
    <property type="evidence" value="ECO:0007669"/>
    <property type="project" value="InterPro"/>
</dbReference>
<dbReference type="AlphaFoldDB" id="A0AAE0GPD9"/>
<protein>
    <recommendedName>
        <fullName evidence="1">Glycosyl transferase family 28 C-terminal domain-containing protein</fullName>
    </recommendedName>
</protein>
<comment type="caution">
    <text evidence="2">The sequence shown here is derived from an EMBL/GenBank/DDBJ whole genome shotgun (WGS) entry which is preliminary data.</text>
</comment>
<evidence type="ECO:0000259" key="1">
    <source>
        <dbReference type="Pfam" id="PF04101"/>
    </source>
</evidence>
<evidence type="ECO:0000313" key="2">
    <source>
        <dbReference type="EMBL" id="KAK3281812.1"/>
    </source>
</evidence>
<dbReference type="Proteomes" id="UP001190700">
    <property type="component" value="Unassembled WGS sequence"/>
</dbReference>
<dbReference type="Gene3D" id="3.40.50.2000">
    <property type="entry name" value="Glycogen Phosphorylase B"/>
    <property type="match status" value="1"/>
</dbReference>
<feature type="domain" description="Glycosyl transferase family 28 C-terminal" evidence="1">
    <location>
        <begin position="8"/>
        <end position="155"/>
    </location>
</feature>
<dbReference type="SUPFAM" id="SSF53756">
    <property type="entry name" value="UDP-Glycosyltransferase/glycogen phosphorylase"/>
    <property type="match status" value="1"/>
</dbReference>
<evidence type="ECO:0000313" key="3">
    <source>
        <dbReference type="Proteomes" id="UP001190700"/>
    </source>
</evidence>
<sequence length="180" mass="19373">MKARTSGTVFVTVGTTSFDDLISVVDSPCCIEALREKGFDKIVIQLGRGTYVPKLLGKDQKERNANGINSEYFAFSSSLAENIKSADLVISHAGSGSIFETLGAGRPLIVVVNDKLMDNHQQELADELTREKYLVSATPVSLVKAIQTLDVSKLLPYTPGEPSDLVRGINDVMGVPSKSV</sequence>
<proteinExistence type="predicted"/>
<gene>
    <name evidence="2" type="ORF">CYMTET_10420</name>
</gene>
<dbReference type="InterPro" id="IPR052474">
    <property type="entry name" value="UDP-GlcNAc_transferase"/>
</dbReference>
<reference evidence="2 3" key="1">
    <citation type="journal article" date="2015" name="Genome Biol. Evol.">
        <title>Comparative Genomics of a Bacterivorous Green Alga Reveals Evolutionary Causalities and Consequences of Phago-Mixotrophic Mode of Nutrition.</title>
        <authorList>
            <person name="Burns J.A."/>
            <person name="Paasch A."/>
            <person name="Narechania A."/>
            <person name="Kim E."/>
        </authorList>
    </citation>
    <scope>NUCLEOTIDE SEQUENCE [LARGE SCALE GENOMIC DNA]</scope>
    <source>
        <strain evidence="2 3">PLY_AMNH</strain>
    </source>
</reference>
<dbReference type="EMBL" id="LGRX02003696">
    <property type="protein sequence ID" value="KAK3281812.1"/>
    <property type="molecule type" value="Genomic_DNA"/>
</dbReference>
<accession>A0AAE0GPD9</accession>
<dbReference type="GO" id="GO:0043541">
    <property type="term" value="C:UDP-N-acetylglucosamine transferase complex"/>
    <property type="evidence" value="ECO:0007669"/>
    <property type="project" value="TreeGrafter"/>
</dbReference>
<dbReference type="PANTHER" id="PTHR47043">
    <property type="entry name" value="UDP-N-ACETYLGLUCOSAMINE TRANSFERASE SUBUNIT ALG13"/>
    <property type="match status" value="1"/>
</dbReference>
<dbReference type="PANTHER" id="PTHR47043:SF1">
    <property type="entry name" value="UDP-N-ACETYLGLUCOSAMINE TRANSFERASE SUBUNIT ALG13"/>
    <property type="match status" value="1"/>
</dbReference>
<dbReference type="GO" id="GO:0006488">
    <property type="term" value="P:dolichol-linked oligosaccharide biosynthetic process"/>
    <property type="evidence" value="ECO:0007669"/>
    <property type="project" value="TreeGrafter"/>
</dbReference>
<dbReference type="Pfam" id="PF04101">
    <property type="entry name" value="Glyco_tran_28_C"/>
    <property type="match status" value="1"/>
</dbReference>
<dbReference type="InterPro" id="IPR007235">
    <property type="entry name" value="Glyco_trans_28_C"/>
</dbReference>
<name>A0AAE0GPD9_9CHLO</name>
<keyword evidence="3" id="KW-1185">Reference proteome</keyword>
<organism evidence="2 3">
    <name type="scientific">Cymbomonas tetramitiformis</name>
    <dbReference type="NCBI Taxonomy" id="36881"/>
    <lineage>
        <taxon>Eukaryota</taxon>
        <taxon>Viridiplantae</taxon>
        <taxon>Chlorophyta</taxon>
        <taxon>Pyramimonadophyceae</taxon>
        <taxon>Pyramimonadales</taxon>
        <taxon>Pyramimonadaceae</taxon>
        <taxon>Cymbomonas</taxon>
    </lineage>
</organism>